<gene>
    <name evidence="1" type="ORF">GCM10023185_30020</name>
</gene>
<evidence type="ECO:0000313" key="1">
    <source>
        <dbReference type="EMBL" id="GAA4362252.1"/>
    </source>
</evidence>
<organism evidence="1 2">
    <name type="scientific">Hymenobacter saemangeumensis</name>
    <dbReference type="NCBI Taxonomy" id="1084522"/>
    <lineage>
        <taxon>Bacteria</taxon>
        <taxon>Pseudomonadati</taxon>
        <taxon>Bacteroidota</taxon>
        <taxon>Cytophagia</taxon>
        <taxon>Cytophagales</taxon>
        <taxon>Hymenobacteraceae</taxon>
        <taxon>Hymenobacter</taxon>
    </lineage>
</organism>
<keyword evidence="2" id="KW-1185">Reference proteome</keyword>
<accession>A0ABP8IM95</accession>
<dbReference type="RefSeq" id="WP_345236910.1">
    <property type="nucleotide sequence ID" value="NZ_BAABGZ010000064.1"/>
</dbReference>
<sequence length="119" mass="13310">MERAAISLQLDFGQVLNVSLSSEAELQLLTAAACRFADAKAEAEVLGRTYHMGTKPTPGLDYDDRLWMRITGHSVDTLYKYLALPVRDGGLRHKRLGNKYLVTEEDILEFLGSRRKLAA</sequence>
<dbReference type="EMBL" id="BAABGZ010000064">
    <property type="protein sequence ID" value="GAA4362252.1"/>
    <property type="molecule type" value="Genomic_DNA"/>
</dbReference>
<evidence type="ECO:0008006" key="3">
    <source>
        <dbReference type="Google" id="ProtNLM"/>
    </source>
</evidence>
<reference evidence="2" key="1">
    <citation type="journal article" date="2019" name="Int. J. Syst. Evol. Microbiol.">
        <title>The Global Catalogue of Microorganisms (GCM) 10K type strain sequencing project: providing services to taxonomists for standard genome sequencing and annotation.</title>
        <authorList>
            <consortium name="The Broad Institute Genomics Platform"/>
            <consortium name="The Broad Institute Genome Sequencing Center for Infectious Disease"/>
            <person name="Wu L."/>
            <person name="Ma J."/>
        </authorList>
    </citation>
    <scope>NUCLEOTIDE SEQUENCE [LARGE SCALE GENOMIC DNA]</scope>
    <source>
        <strain evidence="2">JCM 17923</strain>
    </source>
</reference>
<proteinExistence type="predicted"/>
<protein>
    <recommendedName>
        <fullName evidence="3">DNA-binding protein</fullName>
    </recommendedName>
</protein>
<dbReference type="Proteomes" id="UP001501153">
    <property type="component" value="Unassembled WGS sequence"/>
</dbReference>
<name>A0ABP8IM95_9BACT</name>
<evidence type="ECO:0000313" key="2">
    <source>
        <dbReference type="Proteomes" id="UP001501153"/>
    </source>
</evidence>
<comment type="caution">
    <text evidence="1">The sequence shown here is derived from an EMBL/GenBank/DDBJ whole genome shotgun (WGS) entry which is preliminary data.</text>
</comment>